<feature type="domain" description="N-acetyltransferase" evidence="3">
    <location>
        <begin position="18"/>
        <end position="161"/>
    </location>
</feature>
<evidence type="ECO:0000313" key="5">
    <source>
        <dbReference type="Proteomes" id="UP000462435"/>
    </source>
</evidence>
<proteinExistence type="predicted"/>
<reference evidence="5" key="1">
    <citation type="journal article" date="2020" name="MBio">
        <title>Horizontal gene transfer to a defensive symbiont with a reduced genome amongst a multipartite beetle microbiome.</title>
        <authorList>
            <person name="Waterworth S.C."/>
            <person name="Florez L.V."/>
            <person name="Rees E.R."/>
            <person name="Hertweck C."/>
            <person name="Kaltenpoth M."/>
            <person name="Kwan J.C."/>
        </authorList>
    </citation>
    <scope>NUCLEOTIDE SEQUENCE [LARGE SCALE GENOMIC DNA]</scope>
</reference>
<dbReference type="EMBL" id="WNDX01000032">
    <property type="protein sequence ID" value="KAF1045328.1"/>
    <property type="molecule type" value="Genomic_DNA"/>
</dbReference>
<keyword evidence="2" id="KW-0012">Acyltransferase</keyword>
<dbReference type="GO" id="GO:0016747">
    <property type="term" value="F:acyltransferase activity, transferring groups other than amino-acyl groups"/>
    <property type="evidence" value="ECO:0007669"/>
    <property type="project" value="InterPro"/>
</dbReference>
<protein>
    <submittedName>
        <fullName evidence="4">Acetyltransferase YpeA</fullName>
    </submittedName>
</protein>
<keyword evidence="1 4" id="KW-0808">Transferase</keyword>
<evidence type="ECO:0000313" key="4">
    <source>
        <dbReference type="EMBL" id="KAF1045328.1"/>
    </source>
</evidence>
<dbReference type="Pfam" id="PF00583">
    <property type="entry name" value="Acetyltransf_1"/>
    <property type="match status" value="1"/>
</dbReference>
<name>A0A7V8FY70_9BURK</name>
<dbReference type="Gene3D" id="3.40.630.30">
    <property type="match status" value="1"/>
</dbReference>
<comment type="caution">
    <text evidence="4">The sequence shown here is derived from an EMBL/GenBank/DDBJ whole genome shotgun (WGS) entry which is preliminary data.</text>
</comment>
<evidence type="ECO:0000256" key="2">
    <source>
        <dbReference type="ARBA" id="ARBA00023315"/>
    </source>
</evidence>
<dbReference type="PROSITE" id="PS51186">
    <property type="entry name" value="GNAT"/>
    <property type="match status" value="1"/>
</dbReference>
<dbReference type="AlphaFoldDB" id="A0A7V8FY70"/>
<dbReference type="PANTHER" id="PTHR43877">
    <property type="entry name" value="AMINOALKYLPHOSPHONATE N-ACETYLTRANSFERASE-RELATED-RELATED"/>
    <property type="match status" value="1"/>
</dbReference>
<accession>A0A7V8FY70</accession>
<dbReference type="Proteomes" id="UP000462435">
    <property type="component" value="Unassembled WGS sequence"/>
</dbReference>
<dbReference type="InterPro" id="IPR050832">
    <property type="entry name" value="Bact_Acetyltransf"/>
</dbReference>
<dbReference type="CDD" id="cd04301">
    <property type="entry name" value="NAT_SF"/>
    <property type="match status" value="1"/>
</dbReference>
<evidence type="ECO:0000256" key="1">
    <source>
        <dbReference type="ARBA" id="ARBA00022679"/>
    </source>
</evidence>
<sequence>MGIDIIKADLGNAAHAAALFETLNAYASDIMGGGKQLSDYVRDNLAAELKKRPTAHVFLAFDGDRPAGLATCIEGFSTFSCKPLLNIHDLAVMPAYRGQGIARSLIARVEEEARALDCCKMTLEVLEGNTVARSLYRSCGFEGYELKAETGKAMFMHKPLA</sequence>
<gene>
    <name evidence="4" type="primary">ypeA</name>
    <name evidence="4" type="ORF">GAK35_01426</name>
</gene>
<dbReference type="InterPro" id="IPR016181">
    <property type="entry name" value="Acyl_CoA_acyltransferase"/>
</dbReference>
<organism evidence="4 5">
    <name type="scientific">Herbaspirillum frisingense</name>
    <dbReference type="NCBI Taxonomy" id="92645"/>
    <lineage>
        <taxon>Bacteria</taxon>
        <taxon>Pseudomonadati</taxon>
        <taxon>Pseudomonadota</taxon>
        <taxon>Betaproteobacteria</taxon>
        <taxon>Burkholderiales</taxon>
        <taxon>Oxalobacteraceae</taxon>
        <taxon>Herbaspirillum</taxon>
    </lineage>
</organism>
<evidence type="ECO:0000259" key="3">
    <source>
        <dbReference type="PROSITE" id="PS51186"/>
    </source>
</evidence>
<dbReference type="InterPro" id="IPR000182">
    <property type="entry name" value="GNAT_dom"/>
</dbReference>
<dbReference type="SUPFAM" id="SSF55729">
    <property type="entry name" value="Acyl-CoA N-acyltransferases (Nat)"/>
    <property type="match status" value="1"/>
</dbReference>